<name>A0A558A126_9PSEU</name>
<dbReference type="RefSeq" id="WP_144643219.1">
    <property type="nucleotide sequence ID" value="NZ_BNAX01000006.1"/>
</dbReference>
<proteinExistence type="predicted"/>
<organism evidence="1 2">
    <name type="scientific">Amycolatopsis acidiphila</name>
    <dbReference type="NCBI Taxonomy" id="715473"/>
    <lineage>
        <taxon>Bacteria</taxon>
        <taxon>Bacillati</taxon>
        <taxon>Actinomycetota</taxon>
        <taxon>Actinomycetes</taxon>
        <taxon>Pseudonocardiales</taxon>
        <taxon>Pseudonocardiaceae</taxon>
        <taxon>Amycolatopsis</taxon>
    </lineage>
</organism>
<protein>
    <submittedName>
        <fullName evidence="1">Uncharacterized protein</fullName>
    </submittedName>
</protein>
<accession>A0A558A126</accession>
<sequence>MTRIADIAGSWTVLVTTPAGETVAAGNWPDLSEAHGWAREINQGQLARVRGLFPLVLARDLRIELERGVWG</sequence>
<dbReference type="OrthoDB" id="3637250at2"/>
<evidence type="ECO:0000313" key="1">
    <source>
        <dbReference type="EMBL" id="TVT17969.1"/>
    </source>
</evidence>
<keyword evidence="2" id="KW-1185">Reference proteome</keyword>
<evidence type="ECO:0000313" key="2">
    <source>
        <dbReference type="Proteomes" id="UP000318578"/>
    </source>
</evidence>
<comment type="caution">
    <text evidence="1">The sequence shown here is derived from an EMBL/GenBank/DDBJ whole genome shotgun (WGS) entry which is preliminary data.</text>
</comment>
<dbReference type="EMBL" id="VJZA01000069">
    <property type="protein sequence ID" value="TVT17969.1"/>
    <property type="molecule type" value="Genomic_DNA"/>
</dbReference>
<dbReference type="Proteomes" id="UP000318578">
    <property type="component" value="Unassembled WGS sequence"/>
</dbReference>
<reference evidence="1 2" key="1">
    <citation type="submission" date="2019-07" db="EMBL/GenBank/DDBJ databases">
        <title>New species of Amycolatopsis and Streptomyces.</title>
        <authorList>
            <person name="Duangmal K."/>
            <person name="Teo W.F.A."/>
            <person name="Lipun K."/>
        </authorList>
    </citation>
    <scope>NUCLEOTIDE SEQUENCE [LARGE SCALE GENOMIC DNA]</scope>
    <source>
        <strain evidence="1 2">JCM 30562</strain>
    </source>
</reference>
<gene>
    <name evidence="1" type="ORF">FNH06_29550</name>
</gene>
<dbReference type="AlphaFoldDB" id="A0A558A126"/>